<name>A0ABP7A6V1_9ACTN</name>
<dbReference type="EMBL" id="BAABAB010000022">
    <property type="protein sequence ID" value="GAA3626125.1"/>
    <property type="molecule type" value="Genomic_DNA"/>
</dbReference>
<evidence type="ECO:0000313" key="1">
    <source>
        <dbReference type="EMBL" id="GAA3626125.1"/>
    </source>
</evidence>
<sequence>MAATTVTSILLALFGTALVGFAVRNLFGNWEPIVKRTPEQLREAEVQRAIRRLRAEIDRFERGG</sequence>
<keyword evidence="2" id="KW-1185">Reference proteome</keyword>
<evidence type="ECO:0000313" key="2">
    <source>
        <dbReference type="Proteomes" id="UP001501490"/>
    </source>
</evidence>
<gene>
    <name evidence="1" type="ORF">GCM10022236_30480</name>
</gene>
<accession>A0ABP7A6V1</accession>
<organism evidence="1 2">
    <name type="scientific">Microlunatus ginsengisoli</name>
    <dbReference type="NCBI Taxonomy" id="363863"/>
    <lineage>
        <taxon>Bacteria</taxon>
        <taxon>Bacillati</taxon>
        <taxon>Actinomycetota</taxon>
        <taxon>Actinomycetes</taxon>
        <taxon>Propionibacteriales</taxon>
        <taxon>Propionibacteriaceae</taxon>
        <taxon>Microlunatus</taxon>
    </lineage>
</organism>
<reference evidence="2" key="1">
    <citation type="journal article" date="2019" name="Int. J. Syst. Evol. Microbiol.">
        <title>The Global Catalogue of Microorganisms (GCM) 10K type strain sequencing project: providing services to taxonomists for standard genome sequencing and annotation.</title>
        <authorList>
            <consortium name="The Broad Institute Genomics Platform"/>
            <consortium name="The Broad Institute Genome Sequencing Center for Infectious Disease"/>
            <person name="Wu L."/>
            <person name="Ma J."/>
        </authorList>
    </citation>
    <scope>NUCLEOTIDE SEQUENCE [LARGE SCALE GENOMIC DNA]</scope>
    <source>
        <strain evidence="2">JCM 16929</strain>
    </source>
</reference>
<protein>
    <submittedName>
        <fullName evidence="1">Uncharacterized protein</fullName>
    </submittedName>
</protein>
<dbReference type="Proteomes" id="UP001501490">
    <property type="component" value="Unassembled WGS sequence"/>
</dbReference>
<proteinExistence type="predicted"/>
<dbReference type="RefSeq" id="WP_344806037.1">
    <property type="nucleotide sequence ID" value="NZ_BAABAB010000022.1"/>
</dbReference>
<comment type="caution">
    <text evidence="1">The sequence shown here is derived from an EMBL/GenBank/DDBJ whole genome shotgun (WGS) entry which is preliminary data.</text>
</comment>